<dbReference type="PANTHER" id="PTHR43861:SF5">
    <property type="entry name" value="BLL5978 PROTEIN"/>
    <property type="match status" value="1"/>
</dbReference>
<dbReference type="InterPro" id="IPR029063">
    <property type="entry name" value="SAM-dependent_MTases_sf"/>
</dbReference>
<evidence type="ECO:0008006" key="5">
    <source>
        <dbReference type="Google" id="ProtNLM"/>
    </source>
</evidence>
<dbReference type="InterPro" id="IPR038576">
    <property type="entry name" value="Methyltransf_Zn-bd_dom_put_sf"/>
</dbReference>
<evidence type="ECO:0000259" key="1">
    <source>
        <dbReference type="Pfam" id="PF08421"/>
    </source>
</evidence>
<dbReference type="OrthoDB" id="115747at2157"/>
<evidence type="ECO:0000313" key="3">
    <source>
        <dbReference type="EMBL" id="SNQ62979.1"/>
    </source>
</evidence>
<gene>
    <name evidence="3" type="ORF">MNV_990020</name>
</gene>
<protein>
    <recommendedName>
        <fullName evidence="5">SAM-dependent methyltransferase</fullName>
    </recommendedName>
</protein>
<dbReference type="Proteomes" id="UP000218615">
    <property type="component" value="Unassembled WGS sequence"/>
</dbReference>
<dbReference type="Gene3D" id="6.20.50.110">
    <property type="entry name" value="Methyltransferase, zinc-binding domain"/>
    <property type="match status" value="1"/>
</dbReference>
<dbReference type="Pfam" id="PF13489">
    <property type="entry name" value="Methyltransf_23"/>
    <property type="match status" value="1"/>
</dbReference>
<dbReference type="Gene3D" id="3.40.50.720">
    <property type="entry name" value="NAD(P)-binding Rossmann-like Domain"/>
    <property type="match status" value="1"/>
</dbReference>
<evidence type="ECO:0000259" key="2">
    <source>
        <dbReference type="Pfam" id="PF08484"/>
    </source>
</evidence>
<reference evidence="4" key="1">
    <citation type="submission" date="2017-06" db="EMBL/GenBank/DDBJ databases">
        <authorList>
            <person name="Cremers G."/>
        </authorList>
    </citation>
    <scope>NUCLEOTIDE SEQUENCE [LARGE SCALE GENOMIC DNA]</scope>
</reference>
<sequence length="406" mass="46162">MKECLICGHNIEPFMSFGKMPIANGFLTPEQFADEYFFELRVTFCPNCFMFQLVEQPDREQMFNENYAFFSGTSKGMATHFKEFAEHVKKDYLKSPNPFVVEIGSNDGIMLQNFASAGIRHLGIEPSANVAQVAIDKGIKTICRFFDEDLAREIVKEHGQADAFLGANVMCHISYLHSVVAGIKILLKPTGIVMFEDPYLGDVIQKTSYDQIYDEHVFLFSLSSIKYLFEQHGMELVDIEPQSTHGGSMRYVIAHKGMRPVSKNVLAQLKIEEKLGLNKSQTYDVFRRNCELSRDNLIALLYDIKKHGKRIVGYAATSKSTTIINYCKITPDLIEYISDTTPIKQGKFSPGMHIPVRPYEEFLANYPDYALLFGWNHADEIMAKEQKFKESGGKWVVYVPNVGVLE</sequence>
<dbReference type="SUPFAM" id="SSF53335">
    <property type="entry name" value="S-adenosyl-L-methionine-dependent methyltransferases"/>
    <property type="match status" value="1"/>
</dbReference>
<dbReference type="Pfam" id="PF08421">
    <property type="entry name" value="Methyltransf_13"/>
    <property type="match status" value="1"/>
</dbReference>
<dbReference type="AlphaFoldDB" id="A0A284VUU2"/>
<feature type="domain" description="C-methyltransferase" evidence="2">
    <location>
        <begin position="244"/>
        <end position="400"/>
    </location>
</feature>
<name>A0A284VUU2_9EURY</name>
<evidence type="ECO:0000313" key="4">
    <source>
        <dbReference type="Proteomes" id="UP000218615"/>
    </source>
</evidence>
<dbReference type="Gene3D" id="6.10.250.3100">
    <property type="match status" value="1"/>
</dbReference>
<dbReference type="Pfam" id="PF08484">
    <property type="entry name" value="Methyltransf_14"/>
    <property type="match status" value="1"/>
</dbReference>
<organism evidence="3 4">
    <name type="scientific">Candidatus Methanoperedens nitratireducens</name>
    <dbReference type="NCBI Taxonomy" id="1392998"/>
    <lineage>
        <taxon>Archaea</taxon>
        <taxon>Methanobacteriati</taxon>
        <taxon>Methanobacteriota</taxon>
        <taxon>Stenosarchaea group</taxon>
        <taxon>Methanomicrobia</taxon>
        <taxon>Methanosarcinales</taxon>
        <taxon>ANME-2 cluster</taxon>
        <taxon>Candidatus Methanoperedentaceae</taxon>
        <taxon>Candidatus Methanoperedens</taxon>
    </lineage>
</organism>
<dbReference type="Gene3D" id="3.40.50.150">
    <property type="entry name" value="Vaccinia Virus protein VP39"/>
    <property type="match status" value="1"/>
</dbReference>
<dbReference type="EMBL" id="FZMP01000250">
    <property type="protein sequence ID" value="SNQ62979.1"/>
    <property type="molecule type" value="Genomic_DNA"/>
</dbReference>
<keyword evidence="4" id="KW-1185">Reference proteome</keyword>
<dbReference type="RefSeq" id="WP_096207460.1">
    <property type="nucleotide sequence ID" value="NZ_FZMP01000250.1"/>
</dbReference>
<accession>A0A284VUU2</accession>
<dbReference type="PANTHER" id="PTHR43861">
    <property type="entry name" value="TRANS-ACONITATE 2-METHYLTRANSFERASE-RELATED"/>
    <property type="match status" value="1"/>
</dbReference>
<dbReference type="InterPro" id="IPR013630">
    <property type="entry name" value="Methyltransf_Zn-bd_dom_put"/>
</dbReference>
<proteinExistence type="predicted"/>
<dbReference type="InterPro" id="IPR013691">
    <property type="entry name" value="MeTrfase_14"/>
</dbReference>
<feature type="domain" description="Methyltransferase putative zinc binding" evidence="1">
    <location>
        <begin position="4"/>
        <end position="63"/>
    </location>
</feature>